<dbReference type="InterPro" id="IPR000253">
    <property type="entry name" value="FHA_dom"/>
</dbReference>
<keyword evidence="5" id="KW-1185">Reference proteome</keyword>
<dbReference type="InterPro" id="IPR003018">
    <property type="entry name" value="GAF"/>
</dbReference>
<dbReference type="GO" id="GO:0004016">
    <property type="term" value="F:adenylate cyclase activity"/>
    <property type="evidence" value="ECO:0007669"/>
    <property type="project" value="UniProtKB-ARBA"/>
</dbReference>
<dbReference type="PANTHER" id="PTHR43081">
    <property type="entry name" value="ADENYLATE CYCLASE, TERMINAL-DIFFERENTIATION SPECIFIC-RELATED"/>
    <property type="match status" value="1"/>
</dbReference>
<evidence type="ECO:0000313" key="5">
    <source>
        <dbReference type="Proteomes" id="UP000067626"/>
    </source>
</evidence>
<dbReference type="PROSITE" id="PS50006">
    <property type="entry name" value="FHA_DOMAIN"/>
    <property type="match status" value="1"/>
</dbReference>
<dbReference type="InterPro" id="IPR029016">
    <property type="entry name" value="GAF-like_dom_sf"/>
</dbReference>
<dbReference type="RefSeq" id="WP_050429269.1">
    <property type="nucleotide sequence ID" value="NZ_CP012159.1"/>
</dbReference>
<dbReference type="SUPFAM" id="SSF49879">
    <property type="entry name" value="SMAD/FHA domain"/>
    <property type="match status" value="1"/>
</dbReference>
<name>A0A0K1E8A1_CHOCO</name>
<feature type="compositionally biased region" description="Pro residues" evidence="1">
    <location>
        <begin position="101"/>
        <end position="118"/>
    </location>
</feature>
<dbReference type="Pfam" id="PF00211">
    <property type="entry name" value="Guanylate_cyc"/>
    <property type="match status" value="1"/>
</dbReference>
<dbReference type="GO" id="GO:0035556">
    <property type="term" value="P:intracellular signal transduction"/>
    <property type="evidence" value="ECO:0007669"/>
    <property type="project" value="InterPro"/>
</dbReference>
<dbReference type="SUPFAM" id="SSF55073">
    <property type="entry name" value="Nucleotide cyclase"/>
    <property type="match status" value="1"/>
</dbReference>
<dbReference type="KEGG" id="ccro:CMC5_009340"/>
<dbReference type="CDD" id="cd00060">
    <property type="entry name" value="FHA"/>
    <property type="match status" value="1"/>
</dbReference>
<dbReference type="PATRIC" id="fig|52.7.peg.1002"/>
<dbReference type="SUPFAM" id="SSF55781">
    <property type="entry name" value="GAF domain-like"/>
    <property type="match status" value="1"/>
</dbReference>
<evidence type="ECO:0000313" key="4">
    <source>
        <dbReference type="EMBL" id="AKT36813.1"/>
    </source>
</evidence>
<feature type="domain" description="Guanylate cyclase" evidence="3">
    <location>
        <begin position="472"/>
        <end position="604"/>
    </location>
</feature>
<dbReference type="SMART" id="SM00240">
    <property type="entry name" value="FHA"/>
    <property type="match status" value="1"/>
</dbReference>
<evidence type="ECO:0000256" key="1">
    <source>
        <dbReference type="SAM" id="MobiDB-lite"/>
    </source>
</evidence>
<feature type="region of interest" description="Disordered" evidence="1">
    <location>
        <begin position="86"/>
        <end position="216"/>
    </location>
</feature>
<dbReference type="Gene3D" id="2.60.200.20">
    <property type="match status" value="1"/>
</dbReference>
<dbReference type="InterPro" id="IPR029787">
    <property type="entry name" value="Nucleotide_cyclase"/>
</dbReference>
<dbReference type="InterPro" id="IPR008984">
    <property type="entry name" value="SMAD_FHA_dom_sf"/>
</dbReference>
<dbReference type="GO" id="GO:0009190">
    <property type="term" value="P:cyclic nucleotide biosynthetic process"/>
    <property type="evidence" value="ECO:0007669"/>
    <property type="project" value="InterPro"/>
</dbReference>
<dbReference type="STRING" id="52.CMC5_009340"/>
<dbReference type="Proteomes" id="UP000067626">
    <property type="component" value="Chromosome"/>
</dbReference>
<dbReference type="SMART" id="SM00044">
    <property type="entry name" value="CYCc"/>
    <property type="match status" value="1"/>
</dbReference>
<dbReference type="Gene3D" id="3.30.450.40">
    <property type="match status" value="1"/>
</dbReference>
<dbReference type="InterPro" id="IPR001054">
    <property type="entry name" value="A/G_cyclase"/>
</dbReference>
<dbReference type="PROSITE" id="PS50125">
    <property type="entry name" value="GUANYLATE_CYCLASE_2"/>
    <property type="match status" value="1"/>
</dbReference>
<reference evidence="4 5" key="1">
    <citation type="submission" date="2015-07" db="EMBL/GenBank/DDBJ databases">
        <title>Genome analysis of myxobacterium Chondromyces crocatus Cm c5 reveals a high potential for natural compound synthesis and the genetic basis for the loss of fruiting body formation.</title>
        <authorList>
            <person name="Zaburannyi N."/>
            <person name="Bunk B."/>
            <person name="Maier J."/>
            <person name="Overmann J."/>
            <person name="Mueller R."/>
        </authorList>
    </citation>
    <scope>NUCLEOTIDE SEQUENCE [LARGE SCALE GENOMIC DNA]</scope>
    <source>
        <strain evidence="4 5">Cm c5</strain>
    </source>
</reference>
<dbReference type="InterPro" id="IPR050697">
    <property type="entry name" value="Adenylyl/Guanylyl_Cyclase_3/4"/>
</dbReference>
<evidence type="ECO:0008006" key="6">
    <source>
        <dbReference type="Google" id="ProtNLM"/>
    </source>
</evidence>
<protein>
    <recommendedName>
        <fullName evidence="6">Adenylate cyclase</fullName>
    </recommendedName>
</protein>
<dbReference type="AlphaFoldDB" id="A0A0K1E8A1"/>
<feature type="compositionally biased region" description="Low complexity" evidence="1">
    <location>
        <begin position="173"/>
        <end position="183"/>
    </location>
</feature>
<evidence type="ECO:0000259" key="3">
    <source>
        <dbReference type="PROSITE" id="PS50125"/>
    </source>
</evidence>
<evidence type="ECO:0000259" key="2">
    <source>
        <dbReference type="PROSITE" id="PS50006"/>
    </source>
</evidence>
<feature type="compositionally biased region" description="Gly residues" evidence="1">
    <location>
        <begin position="163"/>
        <end position="172"/>
    </location>
</feature>
<dbReference type="CDD" id="cd07302">
    <property type="entry name" value="CHD"/>
    <property type="match status" value="1"/>
</dbReference>
<dbReference type="Gene3D" id="3.30.70.1230">
    <property type="entry name" value="Nucleotide cyclase"/>
    <property type="match status" value="1"/>
</dbReference>
<sequence length="670" mass="71980">MARLILQTAEGTQAIDLRPVNSLGRHPNNSIQLLDKIVSKEHCIIELRGDHYVLRDLGSLNGTFINNERVRGEQGLKHGDEIALGSTRGRFDDPQGQVHPQPAPGWPQPPAVAAPPPVGVGAAPPAQPGYPNPFGGFTRASSSPQLSPAYPVPGAPGAPGMPGAPGGPGVPGAPGAAPAAGAGRYPDANPFPPPAQPPLGPGGTGPLPGGPLSALSRAQNPHMFVAAGTRIDVQEQARQIGTQIAAVDKGFLAFERIATDQAQLRADYERLRLSHELSREIAAERDTTRLLEKILASIFKFIRADRGVIFLRDENGELTPRAMQRRDGTTTPISVSSTILDHVVAERAAVLTHDAAMDFAASKGKSMILNRISSAIVVPLVAPLQHNNEVLGVLWLDSEMLAQFQPKDLELVTSIAYQASMFIEVNILGKKIEAEIVSRERLRRLLSPNVAEQVINGQLEVKQGGQRVEECTVFNSDIRGFTQMSENTSPEELVEMLNEYFEEMVDTIFKYEGTLDKFMGDGIMALWGAPVQHPDDALRSVQCALEMGEVLGKFNRRRLEQSRSPLAIGIGVHTGPLVAGYIGSTKALSYTVIGDVANTSARLCSVALPGQIVISENTYAKLGSRFETQELQPAKVKGKEKPLRVFNVLRERPSAQVPAQIYVAEPTAAG</sequence>
<accession>A0A0K1E8A1</accession>
<dbReference type="PANTHER" id="PTHR43081:SF1">
    <property type="entry name" value="ADENYLATE CYCLASE, TERMINAL-DIFFERENTIATION SPECIFIC"/>
    <property type="match status" value="1"/>
</dbReference>
<feature type="compositionally biased region" description="Pro residues" evidence="1">
    <location>
        <begin position="189"/>
        <end position="200"/>
    </location>
</feature>
<proteinExistence type="predicted"/>
<dbReference type="Pfam" id="PF00498">
    <property type="entry name" value="FHA"/>
    <property type="match status" value="1"/>
</dbReference>
<dbReference type="Pfam" id="PF01590">
    <property type="entry name" value="GAF"/>
    <property type="match status" value="1"/>
</dbReference>
<dbReference type="EMBL" id="CP012159">
    <property type="protein sequence ID" value="AKT36813.1"/>
    <property type="molecule type" value="Genomic_DNA"/>
</dbReference>
<feature type="domain" description="FHA" evidence="2">
    <location>
        <begin position="21"/>
        <end position="70"/>
    </location>
</feature>
<organism evidence="4 5">
    <name type="scientific">Chondromyces crocatus</name>
    <dbReference type="NCBI Taxonomy" id="52"/>
    <lineage>
        <taxon>Bacteria</taxon>
        <taxon>Pseudomonadati</taxon>
        <taxon>Myxococcota</taxon>
        <taxon>Polyangia</taxon>
        <taxon>Polyangiales</taxon>
        <taxon>Polyangiaceae</taxon>
        <taxon>Chondromyces</taxon>
    </lineage>
</organism>
<dbReference type="OrthoDB" id="9806735at2"/>
<gene>
    <name evidence="4" type="ORF">CMC5_009340</name>
</gene>
<dbReference type="SMART" id="SM00065">
    <property type="entry name" value="GAF"/>
    <property type="match status" value="1"/>
</dbReference>